<evidence type="ECO:0000313" key="11">
    <source>
        <dbReference type="EMBL" id="CAD5123803.1"/>
    </source>
</evidence>
<feature type="chain" id="PRO_5029998605" description="alpha-L-fucosidase" evidence="8">
    <location>
        <begin position="26"/>
        <end position="458"/>
    </location>
</feature>
<feature type="domain" description="Alpha-L-fucosidase C-terminal" evidence="10">
    <location>
        <begin position="371"/>
        <end position="455"/>
    </location>
</feature>
<dbReference type="InterPro" id="IPR017853">
    <property type="entry name" value="GH"/>
</dbReference>
<dbReference type="InterPro" id="IPR000933">
    <property type="entry name" value="Glyco_hydro_29"/>
</dbReference>
<dbReference type="Proteomes" id="UP000549394">
    <property type="component" value="Unassembled WGS sequence"/>
</dbReference>
<evidence type="ECO:0000259" key="10">
    <source>
        <dbReference type="Pfam" id="PF16757"/>
    </source>
</evidence>
<dbReference type="GO" id="GO:0016139">
    <property type="term" value="P:glycoside catabolic process"/>
    <property type="evidence" value="ECO:0007669"/>
    <property type="project" value="TreeGrafter"/>
</dbReference>
<dbReference type="EC" id="3.2.1.51" evidence="3"/>
<keyword evidence="12" id="KW-1185">Reference proteome</keyword>
<dbReference type="AlphaFoldDB" id="A0A7I8W7C6"/>
<keyword evidence="5 8" id="KW-0378">Hydrolase</keyword>
<comment type="similarity">
    <text evidence="2 8">Belongs to the glycosyl hydrolase 29 family.</text>
</comment>
<dbReference type="PANTHER" id="PTHR10030">
    <property type="entry name" value="ALPHA-L-FUCOSIDASE"/>
    <property type="match status" value="1"/>
</dbReference>
<dbReference type="PANTHER" id="PTHR10030:SF37">
    <property type="entry name" value="ALPHA-L-FUCOSIDASE-RELATED"/>
    <property type="match status" value="1"/>
</dbReference>
<dbReference type="InterPro" id="IPR031919">
    <property type="entry name" value="Fucosidase_C"/>
</dbReference>
<dbReference type="GO" id="GO:0004560">
    <property type="term" value="F:alpha-L-fucosidase activity"/>
    <property type="evidence" value="ECO:0007669"/>
    <property type="project" value="UniProtKB-EC"/>
</dbReference>
<gene>
    <name evidence="11" type="ORF">DGYR_LOCUS11437</name>
</gene>
<evidence type="ECO:0000256" key="3">
    <source>
        <dbReference type="ARBA" id="ARBA00012662"/>
    </source>
</evidence>
<keyword evidence="6" id="KW-0325">Glycoprotein</keyword>
<feature type="signal peptide" evidence="8">
    <location>
        <begin position="1"/>
        <end position="25"/>
    </location>
</feature>
<dbReference type="Pfam" id="PF16757">
    <property type="entry name" value="Fucosidase_C"/>
    <property type="match status" value="1"/>
</dbReference>
<protein>
    <recommendedName>
        <fullName evidence="3">alpha-L-fucosidase</fullName>
        <ecNumber evidence="3">3.2.1.51</ecNumber>
    </recommendedName>
</protein>
<organism evidence="11 12">
    <name type="scientific">Dimorphilus gyrociliatus</name>
    <dbReference type="NCBI Taxonomy" id="2664684"/>
    <lineage>
        <taxon>Eukaryota</taxon>
        <taxon>Metazoa</taxon>
        <taxon>Spiralia</taxon>
        <taxon>Lophotrochozoa</taxon>
        <taxon>Annelida</taxon>
        <taxon>Polychaeta</taxon>
        <taxon>Polychaeta incertae sedis</taxon>
        <taxon>Dinophilidae</taxon>
        <taxon>Dimorphilus</taxon>
    </lineage>
</organism>
<evidence type="ECO:0000256" key="6">
    <source>
        <dbReference type="ARBA" id="ARBA00023180"/>
    </source>
</evidence>
<comment type="caution">
    <text evidence="11">The sequence shown here is derived from an EMBL/GenBank/DDBJ whole genome shotgun (WGS) entry which is preliminary data.</text>
</comment>
<dbReference type="GO" id="GO:0005764">
    <property type="term" value="C:lysosome"/>
    <property type="evidence" value="ECO:0007669"/>
    <property type="project" value="TreeGrafter"/>
</dbReference>
<evidence type="ECO:0000256" key="7">
    <source>
        <dbReference type="ARBA" id="ARBA00023295"/>
    </source>
</evidence>
<evidence type="ECO:0000256" key="4">
    <source>
        <dbReference type="ARBA" id="ARBA00022729"/>
    </source>
</evidence>
<reference evidence="11 12" key="1">
    <citation type="submission" date="2020-08" db="EMBL/GenBank/DDBJ databases">
        <authorList>
            <person name="Hejnol A."/>
        </authorList>
    </citation>
    <scope>NUCLEOTIDE SEQUENCE [LARGE SCALE GENOMIC DNA]</scope>
</reference>
<dbReference type="Gene3D" id="2.60.40.1180">
    <property type="entry name" value="Golgi alpha-mannosidase II"/>
    <property type="match status" value="1"/>
</dbReference>
<evidence type="ECO:0000256" key="2">
    <source>
        <dbReference type="ARBA" id="ARBA00007951"/>
    </source>
</evidence>
<evidence type="ECO:0000259" key="9">
    <source>
        <dbReference type="Pfam" id="PF01120"/>
    </source>
</evidence>
<accession>A0A7I8W7C6</accession>
<dbReference type="FunFam" id="3.20.20.80:FF:000027">
    <property type="entry name" value="Alpha-L-fucosidase"/>
    <property type="match status" value="1"/>
</dbReference>
<evidence type="ECO:0000313" key="12">
    <source>
        <dbReference type="Proteomes" id="UP000549394"/>
    </source>
</evidence>
<dbReference type="GO" id="GO:0006004">
    <property type="term" value="P:fucose metabolic process"/>
    <property type="evidence" value="ECO:0007669"/>
    <property type="project" value="InterPro"/>
</dbReference>
<evidence type="ECO:0000256" key="8">
    <source>
        <dbReference type="PIRNR" id="PIRNR001092"/>
    </source>
</evidence>
<dbReference type="SUPFAM" id="SSF51445">
    <property type="entry name" value="(Trans)glycosidases"/>
    <property type="match status" value="1"/>
</dbReference>
<dbReference type="InterPro" id="IPR013780">
    <property type="entry name" value="Glyco_hydro_b"/>
</dbReference>
<evidence type="ECO:0000256" key="1">
    <source>
        <dbReference type="ARBA" id="ARBA00004071"/>
    </source>
</evidence>
<sequence length="458" mass="53572">MLNMTAVYSRLLIFFLLISLQPVDVHKYLPEWESLDKRPLPQWYNDAKFGIFIHWGVFSVPAYGSEWFWQHWQGDKKANYVQFVEKNYKPGWTYADFARDFTTEFYNPDEWAELFESSGAKYVVLTAKHHEGYTNWPSNVSFNWNSKAVGPNKDLVGMLADSIRRKTNIHFGLYHSLYEWFHPLYLMDQANKFKTNYFVKSKTMPELYELVNTYKPEVVWSDGDWGTGPDYWESKKFIAWLYNDSPVRDSVVTNDRWGVGTMCQHGGVFTCQDRYNPGVIQKHRFENALNIDKNSFGYRREADLSQYLTIEELIKTLAMTVSCNGNLLMNIGPRKDGKISPIYEERLRQMGAWLKVNGEAIYNTQPWKRANDTVSNDIWFTAKEKTVYGILLKWPKTNNLQLGMIQPIQETQVTMLGYQKTLHWQKRGLGGGISIEMPNIPLPLLPNPYAWVLKFEKL</sequence>
<dbReference type="InterPro" id="IPR016286">
    <property type="entry name" value="FUC_metazoa-typ"/>
</dbReference>
<dbReference type="SMART" id="SM00812">
    <property type="entry name" value="Alpha_L_fucos"/>
    <property type="match status" value="1"/>
</dbReference>
<proteinExistence type="inferred from homology"/>
<dbReference type="Pfam" id="PF01120">
    <property type="entry name" value="Alpha_L_fucos"/>
    <property type="match status" value="1"/>
</dbReference>
<comment type="function">
    <text evidence="1">Alpha-L-fucosidase is responsible for hydrolyzing the alpha-1,6-linked fucose joined to the reducing-end N-acetylglucosamine of the carbohydrate moieties of glycoproteins.</text>
</comment>
<dbReference type="Gene3D" id="3.20.20.80">
    <property type="entry name" value="Glycosidases"/>
    <property type="match status" value="1"/>
</dbReference>
<keyword evidence="7 8" id="KW-0326">Glycosidase</keyword>
<dbReference type="EMBL" id="CAJFCJ010000019">
    <property type="protein sequence ID" value="CAD5123803.1"/>
    <property type="molecule type" value="Genomic_DNA"/>
</dbReference>
<name>A0A7I8W7C6_9ANNE</name>
<dbReference type="InterPro" id="IPR057739">
    <property type="entry name" value="Glyco_hydro_29_N"/>
</dbReference>
<evidence type="ECO:0000256" key="5">
    <source>
        <dbReference type="ARBA" id="ARBA00022801"/>
    </source>
</evidence>
<dbReference type="OrthoDB" id="6039950at2759"/>
<keyword evidence="4 8" id="KW-0732">Signal</keyword>
<dbReference type="PIRSF" id="PIRSF001092">
    <property type="entry name" value="Alpha-L-fucosidase"/>
    <property type="match status" value="1"/>
</dbReference>
<feature type="domain" description="Glycoside hydrolase family 29 N-terminal" evidence="9">
    <location>
        <begin position="24"/>
        <end position="359"/>
    </location>
</feature>
<dbReference type="PRINTS" id="PR00741">
    <property type="entry name" value="GLHYDRLASE29"/>
</dbReference>